<dbReference type="SUPFAM" id="SSF63829">
    <property type="entry name" value="Calcium-dependent phosphotriesterase"/>
    <property type="match status" value="1"/>
</dbReference>
<sequence length="139" mass="15565">MINQTGVESDFDRVLFNKKTYKHEQSKCTYVPSKNTLVLTDRYAHTVYMFDTVKGTSRAVTNDNIQEPKGACVGPGDTVLVCSMAKNSIVHLTVDGDILCTYHVDMQLPYTLCMKNDGSRLVVSGCKHGMKKLMMYKLS</sequence>
<evidence type="ECO:0000313" key="1">
    <source>
        <dbReference type="EMBL" id="KAH3815867.1"/>
    </source>
</evidence>
<protein>
    <submittedName>
        <fullName evidence="1">Uncharacterized protein</fullName>
    </submittedName>
</protein>
<organism evidence="1 2">
    <name type="scientific">Dreissena polymorpha</name>
    <name type="common">Zebra mussel</name>
    <name type="synonym">Mytilus polymorpha</name>
    <dbReference type="NCBI Taxonomy" id="45954"/>
    <lineage>
        <taxon>Eukaryota</taxon>
        <taxon>Metazoa</taxon>
        <taxon>Spiralia</taxon>
        <taxon>Lophotrochozoa</taxon>
        <taxon>Mollusca</taxon>
        <taxon>Bivalvia</taxon>
        <taxon>Autobranchia</taxon>
        <taxon>Heteroconchia</taxon>
        <taxon>Euheterodonta</taxon>
        <taxon>Imparidentia</taxon>
        <taxon>Neoheterodontei</taxon>
        <taxon>Myida</taxon>
        <taxon>Dreissenoidea</taxon>
        <taxon>Dreissenidae</taxon>
        <taxon>Dreissena</taxon>
    </lineage>
</organism>
<dbReference type="AlphaFoldDB" id="A0A9D4GL06"/>
<dbReference type="Gene3D" id="2.120.10.30">
    <property type="entry name" value="TolB, C-terminal domain"/>
    <property type="match status" value="1"/>
</dbReference>
<accession>A0A9D4GL06</accession>
<proteinExistence type="predicted"/>
<name>A0A9D4GL06_DREPO</name>
<dbReference type="Proteomes" id="UP000828390">
    <property type="component" value="Unassembled WGS sequence"/>
</dbReference>
<dbReference type="InterPro" id="IPR011042">
    <property type="entry name" value="6-blade_b-propeller_TolB-like"/>
</dbReference>
<keyword evidence="2" id="KW-1185">Reference proteome</keyword>
<gene>
    <name evidence="1" type="ORF">DPMN_144401</name>
</gene>
<comment type="caution">
    <text evidence="1">The sequence shown here is derived from an EMBL/GenBank/DDBJ whole genome shotgun (WGS) entry which is preliminary data.</text>
</comment>
<reference evidence="1" key="1">
    <citation type="journal article" date="2019" name="bioRxiv">
        <title>The Genome of the Zebra Mussel, Dreissena polymorpha: A Resource for Invasive Species Research.</title>
        <authorList>
            <person name="McCartney M.A."/>
            <person name="Auch B."/>
            <person name="Kono T."/>
            <person name="Mallez S."/>
            <person name="Zhang Y."/>
            <person name="Obille A."/>
            <person name="Becker A."/>
            <person name="Abrahante J.E."/>
            <person name="Garbe J."/>
            <person name="Badalamenti J.P."/>
            <person name="Herman A."/>
            <person name="Mangelson H."/>
            <person name="Liachko I."/>
            <person name="Sullivan S."/>
            <person name="Sone E.D."/>
            <person name="Koren S."/>
            <person name="Silverstein K.A.T."/>
            <person name="Beckman K.B."/>
            <person name="Gohl D.M."/>
        </authorList>
    </citation>
    <scope>NUCLEOTIDE SEQUENCE</scope>
    <source>
        <strain evidence="1">Duluth1</strain>
        <tissue evidence="1">Whole animal</tissue>
    </source>
</reference>
<reference evidence="1" key="2">
    <citation type="submission" date="2020-11" db="EMBL/GenBank/DDBJ databases">
        <authorList>
            <person name="McCartney M.A."/>
            <person name="Auch B."/>
            <person name="Kono T."/>
            <person name="Mallez S."/>
            <person name="Becker A."/>
            <person name="Gohl D.M."/>
            <person name="Silverstein K.A.T."/>
            <person name="Koren S."/>
            <person name="Bechman K.B."/>
            <person name="Herman A."/>
            <person name="Abrahante J.E."/>
            <person name="Garbe J."/>
        </authorList>
    </citation>
    <scope>NUCLEOTIDE SEQUENCE</scope>
    <source>
        <strain evidence="1">Duluth1</strain>
        <tissue evidence="1">Whole animal</tissue>
    </source>
</reference>
<evidence type="ECO:0000313" key="2">
    <source>
        <dbReference type="Proteomes" id="UP000828390"/>
    </source>
</evidence>
<dbReference type="EMBL" id="JAIWYP010000006">
    <property type="protein sequence ID" value="KAH3815867.1"/>
    <property type="molecule type" value="Genomic_DNA"/>
</dbReference>